<feature type="compositionally biased region" description="Low complexity" evidence="1">
    <location>
        <begin position="115"/>
        <end position="130"/>
    </location>
</feature>
<feature type="region of interest" description="Disordered" evidence="1">
    <location>
        <begin position="324"/>
        <end position="354"/>
    </location>
</feature>
<feature type="compositionally biased region" description="Polar residues" evidence="1">
    <location>
        <begin position="131"/>
        <end position="155"/>
    </location>
</feature>
<feature type="compositionally biased region" description="Basic and acidic residues" evidence="1">
    <location>
        <begin position="156"/>
        <end position="187"/>
    </location>
</feature>
<protein>
    <submittedName>
        <fullName evidence="2">Uncharacterized protein</fullName>
    </submittedName>
</protein>
<gene>
    <name evidence="2" type="ORF">EZS28_020212</name>
</gene>
<feature type="region of interest" description="Disordered" evidence="1">
    <location>
        <begin position="40"/>
        <end position="262"/>
    </location>
</feature>
<sequence>MFSEWEQAVESFSVYNPQANFNNRPIKILNKKDKFDNFNDFSPELLSQSSKDINQNIQPIPSGSTQDSNKPSKKEKKLQKLSFQIVDVSKSSSNSNQEQEKKETDLQLKDLELISPHQSASRSSSLSKTSQVDNNSNKLKTSQTNTHIENNQKGQSKSDEIGKGKEQLKFDIKSSKKQQEQEKDDSNKLNQDNEQEQQYKNPQIKVVGTKQTSLEKQKESEVKIQEKTNKQKEKERNIELKNKEKQSEKNNKAEQEEQNVSVEQVEQKAQANAKSAMWMNGSDTLLLKQRGEIKKNYIRDKLGKFGKVAGIVLKNPAEITPTFPIKSPFESETTSDDSSSPMVNITPSAPSTQPQLKYQSVTYVIVKMRTREEGKKVYDNKGQLEPLKIDYYSPEIEEALLKTLVITSQAPQTFTPLNTTLIKTKEEQKEKQKKKDKKREENDTKGENDDNDSDSDDEQQDQKGSIDDINDGLSRAQRNREKKKKRQLEKLAEQERIQAEIKRDAELKKLRLDSEKRRKANQEKKFQVEDPEKEINSLLQFALNNPPENEPIKQIRIKGQEQQERSKIVVVKEKSTYEQTYKLRPETKILLEQKQEILQESVNQNIQTSQSNIQTAQSNIQTTQSSSSESEPSEQNDEKKPINPFINLSFMLSQARTQSAGVGRNIQEAVCNIILDIVKEDAYAIAQGYDTDILKELKLMVGELIPIEEIKPLYMQCITLFDMLATPKERLKMYDMKYIPALSRVMKSKDGRIVKSGSAIILHIIQEGRNSVGLDVSHPFREQLEKDGIVKILFELGMTGDYTEDETSRNSATSIAHLYGGLPLPKFCKAEVISILKRIILQTSEPKIAIHPFSALMSLALCIENHDDLLQGKFQDKLIQILNTNQQEFILNSLMTIIRLIEIGTTDTQRNALKGVPAPKIKFLSQHTNIDVKRNAMYLLSWIENEQEMKNLLDLKGKAESSSDEEMMDLACESAIKDICNIIKRYVQHKDKYYGELILAFKLAKVFMFENRSLAIIALMKNSLLENLLMLINFLDLDDIEIIHAQVLNCIVDSCVQSQRTSLFERGVGNVLSRLLDSKTEKIVDYATDSFQKIVESASKKDKIQSESSSFESPSKDPHPFRQKLEDDGTLLKLVNIFLHPHFKNKMVNTQAAITIIHLFRSAQIPVHIRNAAFDHLKQNPYKDDPLIHIKLLQTLTQLAKNIGY</sequence>
<feature type="region of interest" description="Disordered" evidence="1">
    <location>
        <begin position="609"/>
        <end position="640"/>
    </location>
</feature>
<feature type="compositionally biased region" description="Low complexity" evidence="1">
    <location>
        <begin position="609"/>
        <end position="630"/>
    </location>
</feature>
<comment type="caution">
    <text evidence="2">The sequence shown here is derived from an EMBL/GenBank/DDBJ whole genome shotgun (WGS) entry which is preliminary data.</text>
</comment>
<organism evidence="2 3">
    <name type="scientific">Streblomastix strix</name>
    <dbReference type="NCBI Taxonomy" id="222440"/>
    <lineage>
        <taxon>Eukaryota</taxon>
        <taxon>Metamonada</taxon>
        <taxon>Preaxostyla</taxon>
        <taxon>Oxymonadida</taxon>
        <taxon>Streblomastigidae</taxon>
        <taxon>Streblomastix</taxon>
    </lineage>
</organism>
<evidence type="ECO:0000256" key="1">
    <source>
        <dbReference type="SAM" id="MobiDB-lite"/>
    </source>
</evidence>
<feature type="compositionally biased region" description="Basic and acidic residues" evidence="1">
    <location>
        <begin position="98"/>
        <end position="112"/>
    </location>
</feature>
<reference evidence="2 3" key="1">
    <citation type="submission" date="2019-03" db="EMBL/GenBank/DDBJ databases">
        <title>Single cell metagenomics reveals metabolic interactions within the superorganism composed of flagellate Streblomastix strix and complex community of Bacteroidetes bacteria on its surface.</title>
        <authorList>
            <person name="Treitli S.C."/>
            <person name="Kolisko M."/>
            <person name="Husnik F."/>
            <person name="Keeling P."/>
            <person name="Hampl V."/>
        </authorList>
    </citation>
    <scope>NUCLEOTIDE SEQUENCE [LARGE SCALE GENOMIC DNA]</scope>
    <source>
        <strain evidence="2">ST1C</strain>
    </source>
</reference>
<dbReference type="Proteomes" id="UP000324800">
    <property type="component" value="Unassembled WGS sequence"/>
</dbReference>
<feature type="compositionally biased region" description="Basic and acidic residues" evidence="1">
    <location>
        <begin position="213"/>
        <end position="255"/>
    </location>
</feature>
<dbReference type="AlphaFoldDB" id="A0A5J4VNX8"/>
<evidence type="ECO:0000313" key="3">
    <source>
        <dbReference type="Proteomes" id="UP000324800"/>
    </source>
</evidence>
<dbReference type="InterPro" id="IPR011989">
    <property type="entry name" value="ARM-like"/>
</dbReference>
<feature type="compositionally biased region" description="Polar residues" evidence="1">
    <location>
        <begin position="45"/>
        <end position="69"/>
    </location>
</feature>
<dbReference type="InterPro" id="IPR016024">
    <property type="entry name" value="ARM-type_fold"/>
</dbReference>
<evidence type="ECO:0000313" key="2">
    <source>
        <dbReference type="EMBL" id="KAA6384260.1"/>
    </source>
</evidence>
<accession>A0A5J4VNX8</accession>
<feature type="compositionally biased region" description="Polar residues" evidence="1">
    <location>
        <begin position="341"/>
        <end position="354"/>
    </location>
</feature>
<name>A0A5J4VNX8_9EUKA</name>
<dbReference type="SUPFAM" id="SSF48371">
    <property type="entry name" value="ARM repeat"/>
    <property type="match status" value="2"/>
</dbReference>
<feature type="compositionally biased region" description="Basic and acidic residues" evidence="1">
    <location>
        <begin position="438"/>
        <end position="448"/>
    </location>
</feature>
<dbReference type="EMBL" id="SNRW01005841">
    <property type="protein sequence ID" value="KAA6384260.1"/>
    <property type="molecule type" value="Genomic_DNA"/>
</dbReference>
<feature type="compositionally biased region" description="Polar residues" evidence="1">
    <location>
        <begin position="188"/>
        <end position="201"/>
    </location>
</feature>
<dbReference type="Gene3D" id="1.25.10.10">
    <property type="entry name" value="Leucine-rich Repeat Variant"/>
    <property type="match status" value="1"/>
</dbReference>
<feature type="compositionally biased region" description="Low complexity" evidence="1">
    <location>
        <begin position="330"/>
        <end position="340"/>
    </location>
</feature>
<feature type="compositionally biased region" description="Acidic residues" evidence="1">
    <location>
        <begin position="449"/>
        <end position="459"/>
    </location>
</feature>
<feature type="compositionally biased region" description="Basic and acidic residues" evidence="1">
    <location>
        <begin position="488"/>
        <end position="533"/>
    </location>
</feature>
<feature type="region of interest" description="Disordered" evidence="1">
    <location>
        <begin position="417"/>
        <end position="533"/>
    </location>
</feature>
<proteinExistence type="predicted"/>